<dbReference type="PANTHER" id="PTHR30188:SF3">
    <property type="entry name" value="ABC TRANSPORTER PERMEASE"/>
    <property type="match status" value="1"/>
</dbReference>
<sequence>MDTDFLIDFSDLNAPVVYLAGAWVTGKQLPEVRIIQEAICTCINTVFLVPGDNFEWDSRLLAFILAAERLCQEHQKKLDISAFPESVQQLYDLAKAVPPNISSPEESHNHWTFLKSFWVGAIETLGFIGEMCIAVGRLFAGRSHMRAVDLLFCLNQAGPKALGILSLLSVLVGMILAYLGMIQLSQFGAEVYVANLVALGMVREMGSLMTAVIMAGRTGAAWASELGAMQVNEEVDALKTMGIRPMDFLVMPRLLAMAIAMPLLSAYSFILGMIGGGVMTTGMEMTLRMYLHQLLQSFSPGDVLAGCFKGFIFGLLIVLAGCQSGMNCRGSSAAVGEATTRAVVQAIVYFVIADAALNLMFYKLGI</sequence>
<dbReference type="Pfam" id="PF02405">
    <property type="entry name" value="MlaE"/>
    <property type="match status" value="1"/>
</dbReference>
<name>A0ABT0PCM9_9GAMM</name>
<organism evidence="2 3">
    <name type="scientific">Parendozoicomonas callyspongiae</name>
    <dbReference type="NCBI Taxonomy" id="2942213"/>
    <lineage>
        <taxon>Bacteria</taxon>
        <taxon>Pseudomonadati</taxon>
        <taxon>Pseudomonadota</taxon>
        <taxon>Gammaproteobacteria</taxon>
        <taxon>Oceanospirillales</taxon>
        <taxon>Endozoicomonadaceae</taxon>
        <taxon>Parendozoicomonas</taxon>
    </lineage>
</organism>
<accession>A0ABT0PCM9</accession>
<feature type="transmembrane region" description="Helical" evidence="1">
    <location>
        <begin position="117"/>
        <end position="140"/>
    </location>
</feature>
<feature type="transmembrane region" description="Helical" evidence="1">
    <location>
        <begin position="303"/>
        <end position="322"/>
    </location>
</feature>
<proteinExistence type="predicted"/>
<dbReference type="EMBL" id="JAMFLX010000004">
    <property type="protein sequence ID" value="MCL6269134.1"/>
    <property type="molecule type" value="Genomic_DNA"/>
</dbReference>
<keyword evidence="1" id="KW-1133">Transmembrane helix</keyword>
<dbReference type="RefSeq" id="WP_249698032.1">
    <property type="nucleotide sequence ID" value="NZ_JAMFLX010000004.1"/>
</dbReference>
<evidence type="ECO:0000313" key="2">
    <source>
        <dbReference type="EMBL" id="MCL6269134.1"/>
    </source>
</evidence>
<keyword evidence="1" id="KW-0472">Membrane</keyword>
<evidence type="ECO:0000256" key="1">
    <source>
        <dbReference type="SAM" id="Phobius"/>
    </source>
</evidence>
<keyword evidence="3" id="KW-1185">Reference proteome</keyword>
<reference evidence="2 3" key="1">
    <citation type="submission" date="2022-05" db="EMBL/GenBank/DDBJ databases">
        <authorList>
            <person name="Park J.-S."/>
        </authorList>
    </citation>
    <scope>NUCLEOTIDE SEQUENCE [LARGE SCALE GENOMIC DNA]</scope>
    <source>
        <strain evidence="2 3">2012CJ34-2</strain>
    </source>
</reference>
<gene>
    <name evidence="2" type="ORF">M3P05_04150</name>
</gene>
<dbReference type="Proteomes" id="UP001203338">
    <property type="component" value="Unassembled WGS sequence"/>
</dbReference>
<evidence type="ECO:0000313" key="3">
    <source>
        <dbReference type="Proteomes" id="UP001203338"/>
    </source>
</evidence>
<dbReference type="InterPro" id="IPR030802">
    <property type="entry name" value="Permease_MalE"/>
</dbReference>
<feature type="transmembrane region" description="Helical" evidence="1">
    <location>
        <begin position="161"/>
        <end position="180"/>
    </location>
</feature>
<feature type="transmembrane region" description="Helical" evidence="1">
    <location>
        <begin position="342"/>
        <end position="362"/>
    </location>
</feature>
<comment type="caution">
    <text evidence="2">The sequence shown here is derived from an EMBL/GenBank/DDBJ whole genome shotgun (WGS) entry which is preliminary data.</text>
</comment>
<feature type="transmembrane region" description="Helical" evidence="1">
    <location>
        <begin position="254"/>
        <end position="283"/>
    </location>
</feature>
<protein>
    <submittedName>
        <fullName evidence="2">ABC transporter permease</fullName>
    </submittedName>
</protein>
<keyword evidence="1" id="KW-0812">Transmembrane</keyword>
<dbReference type="PANTHER" id="PTHR30188">
    <property type="entry name" value="ABC TRANSPORTER PERMEASE PROTEIN-RELATED"/>
    <property type="match status" value="1"/>
</dbReference>